<evidence type="ECO:0008006" key="4">
    <source>
        <dbReference type="Google" id="ProtNLM"/>
    </source>
</evidence>
<evidence type="ECO:0000313" key="3">
    <source>
        <dbReference type="Proteomes" id="UP000249458"/>
    </source>
</evidence>
<evidence type="ECO:0000256" key="1">
    <source>
        <dbReference type="SAM" id="SignalP"/>
    </source>
</evidence>
<feature type="chain" id="PRO_5016784266" description="NHL repeat protein" evidence="1">
    <location>
        <begin position="25"/>
        <end position="441"/>
    </location>
</feature>
<gene>
    <name evidence="2" type="ORF">B1207_00020</name>
</gene>
<dbReference type="EMBL" id="MVJN01000001">
    <property type="protein sequence ID" value="RAP38316.1"/>
    <property type="molecule type" value="Genomic_DNA"/>
</dbReference>
<reference evidence="2 3" key="1">
    <citation type="submission" date="2017-02" db="EMBL/GenBank/DDBJ databases">
        <title>Legionella quilivanii strain from human: case report and whole genome sequencing analysis.</title>
        <authorList>
            <person name="Lalancette C."/>
            <person name="Leduc J.-M."/>
            <person name="Levesque S."/>
            <person name="Fournier E."/>
            <person name="Saoud J."/>
            <person name="Faucher S.P."/>
            <person name="Bernard K."/>
            <person name="Martineau C."/>
            <person name="Longtin J."/>
        </authorList>
    </citation>
    <scope>NUCLEOTIDE SEQUENCE [LARGE SCALE GENOMIC DNA]</scope>
    <source>
        <strain evidence="2 3">ID143958</strain>
    </source>
</reference>
<name>A0A364LMP5_9GAMM</name>
<feature type="signal peptide" evidence="1">
    <location>
        <begin position="1"/>
        <end position="24"/>
    </location>
</feature>
<accession>A0A364LMP5</accession>
<organism evidence="2 3">
    <name type="scientific">Legionella quinlivanii</name>
    <dbReference type="NCBI Taxonomy" id="45073"/>
    <lineage>
        <taxon>Bacteria</taxon>
        <taxon>Pseudomonadati</taxon>
        <taxon>Pseudomonadota</taxon>
        <taxon>Gammaproteobacteria</taxon>
        <taxon>Legionellales</taxon>
        <taxon>Legionellaceae</taxon>
        <taxon>Legionella</taxon>
    </lineage>
</organism>
<comment type="caution">
    <text evidence="2">The sequence shown here is derived from an EMBL/GenBank/DDBJ whole genome shotgun (WGS) entry which is preliminary data.</text>
</comment>
<evidence type="ECO:0000313" key="2">
    <source>
        <dbReference type="EMBL" id="RAP38316.1"/>
    </source>
</evidence>
<keyword evidence="1" id="KW-0732">Signal</keyword>
<sequence length="441" mass="47222">MKIREIKHPLFAASMLLFGSKLNAGIPLWTFAQVPGFPANTTVETTGSATVQYTVTNQSRKPHTLRMQPIRGVFPSGCTETLGYLQSCLLTLSINGQALQADVIGGPILCDLYAPLQCYQPGFNDGLRIHLVSANPQTQPALLSLNPSILLLIASDGAKNVQVFNNSNATAENLTISIPAGSGLTVNYAASTCTSTLAPYSSCTYNIQPGGLPETTAISVQGSNTNVVNSLVRVLAFTPPGYCAGLLLQSNVNPITNPTEGCSSCLPTSPGYPLSNTMHVFSEVGGCGTMQFTLEWSRNGDIDAHALFPTLPNPTHIYFLNRTSNNFDLDVDDTTGNGPENIYQINSNLPMPVGRSYFAVYNYAMPAMPGLTYYLRFRCIDKSVTPYILNEVVREFTVPSVVSKLANYVGYAEFGADGSCSINLPSSTATAIGDFQGNNVF</sequence>
<dbReference type="AlphaFoldDB" id="A0A364LMP5"/>
<dbReference type="RefSeq" id="WP_112217963.1">
    <property type="nucleotide sequence ID" value="NZ_MVJN01000001.1"/>
</dbReference>
<proteinExistence type="predicted"/>
<dbReference type="Proteomes" id="UP000249458">
    <property type="component" value="Unassembled WGS sequence"/>
</dbReference>
<protein>
    <recommendedName>
        <fullName evidence="4">NHL repeat protein</fullName>
    </recommendedName>
</protein>